<evidence type="ECO:0000313" key="3">
    <source>
        <dbReference type="EMBL" id="KAH6686335.1"/>
    </source>
</evidence>
<dbReference type="AlphaFoldDB" id="A0A9P8VBF3"/>
<keyword evidence="4" id="KW-1185">Reference proteome</keyword>
<name>A0A9P8VBF3_9PEZI</name>
<protein>
    <submittedName>
        <fullName evidence="3">Uncharacterized protein</fullName>
    </submittedName>
</protein>
<feature type="region of interest" description="Disordered" evidence="1">
    <location>
        <begin position="132"/>
        <end position="156"/>
    </location>
</feature>
<proteinExistence type="predicted"/>
<gene>
    <name evidence="3" type="ORF">F5X68DRAFT_276375</name>
</gene>
<evidence type="ECO:0000313" key="4">
    <source>
        <dbReference type="Proteomes" id="UP000770015"/>
    </source>
</evidence>
<feature type="compositionally biased region" description="Basic and acidic residues" evidence="1">
    <location>
        <begin position="132"/>
        <end position="146"/>
    </location>
</feature>
<keyword evidence="2" id="KW-0732">Signal</keyword>
<sequence>MHWFRATLLAAAAKLSLAVAATVPSQENLGLWTVDSFRRNCDAEANECRISFVLTLADNLETTNCSFTVKGFTESSEQLNFRGAKCEETYYYTINSGWNKSGFTVVVIHDEFLGLQSFFGFRDDELVDGKAAESKSMDVQRSRPIDGDQSPQEDEPEEEEEALSYADGWTVTEVQRDAFVNEDDEIPTAKTSFDITNHEYKPESCSAIAYGEKGDDPKTMSFYDVSCGANNWTISWGYDADAEEDVAIMTLMSPSKNRRAYFGFRYVNGDKDLGENGPEPVYPY</sequence>
<dbReference type="Proteomes" id="UP000770015">
    <property type="component" value="Unassembled WGS sequence"/>
</dbReference>
<comment type="caution">
    <text evidence="3">The sequence shown here is derived from an EMBL/GenBank/DDBJ whole genome shotgun (WGS) entry which is preliminary data.</text>
</comment>
<dbReference type="EMBL" id="JAGSXJ010000013">
    <property type="protein sequence ID" value="KAH6686335.1"/>
    <property type="molecule type" value="Genomic_DNA"/>
</dbReference>
<dbReference type="OrthoDB" id="3836772at2759"/>
<feature type="chain" id="PRO_5040242761" evidence="2">
    <location>
        <begin position="21"/>
        <end position="284"/>
    </location>
</feature>
<evidence type="ECO:0000256" key="1">
    <source>
        <dbReference type="SAM" id="MobiDB-lite"/>
    </source>
</evidence>
<evidence type="ECO:0000256" key="2">
    <source>
        <dbReference type="SAM" id="SignalP"/>
    </source>
</evidence>
<organism evidence="3 4">
    <name type="scientific">Plectosphaerella plurivora</name>
    <dbReference type="NCBI Taxonomy" id="936078"/>
    <lineage>
        <taxon>Eukaryota</taxon>
        <taxon>Fungi</taxon>
        <taxon>Dikarya</taxon>
        <taxon>Ascomycota</taxon>
        <taxon>Pezizomycotina</taxon>
        <taxon>Sordariomycetes</taxon>
        <taxon>Hypocreomycetidae</taxon>
        <taxon>Glomerellales</taxon>
        <taxon>Plectosphaerellaceae</taxon>
        <taxon>Plectosphaerella</taxon>
    </lineage>
</organism>
<reference evidence="3" key="1">
    <citation type="journal article" date="2021" name="Nat. Commun.">
        <title>Genetic determinants of endophytism in the Arabidopsis root mycobiome.</title>
        <authorList>
            <person name="Mesny F."/>
            <person name="Miyauchi S."/>
            <person name="Thiergart T."/>
            <person name="Pickel B."/>
            <person name="Atanasova L."/>
            <person name="Karlsson M."/>
            <person name="Huettel B."/>
            <person name="Barry K.W."/>
            <person name="Haridas S."/>
            <person name="Chen C."/>
            <person name="Bauer D."/>
            <person name="Andreopoulos W."/>
            <person name="Pangilinan J."/>
            <person name="LaButti K."/>
            <person name="Riley R."/>
            <person name="Lipzen A."/>
            <person name="Clum A."/>
            <person name="Drula E."/>
            <person name="Henrissat B."/>
            <person name="Kohler A."/>
            <person name="Grigoriev I.V."/>
            <person name="Martin F.M."/>
            <person name="Hacquard S."/>
        </authorList>
    </citation>
    <scope>NUCLEOTIDE SEQUENCE</scope>
    <source>
        <strain evidence="3">MPI-SDFR-AT-0117</strain>
    </source>
</reference>
<accession>A0A9P8VBF3</accession>
<feature type="signal peptide" evidence="2">
    <location>
        <begin position="1"/>
        <end position="20"/>
    </location>
</feature>